<dbReference type="Proteomes" id="UP000887564">
    <property type="component" value="Unplaced"/>
</dbReference>
<organism evidence="1 2">
    <name type="scientific">Parascaris equorum</name>
    <name type="common">Equine roundworm</name>
    <dbReference type="NCBI Taxonomy" id="6256"/>
    <lineage>
        <taxon>Eukaryota</taxon>
        <taxon>Metazoa</taxon>
        <taxon>Ecdysozoa</taxon>
        <taxon>Nematoda</taxon>
        <taxon>Chromadorea</taxon>
        <taxon>Rhabditida</taxon>
        <taxon>Spirurina</taxon>
        <taxon>Ascaridomorpha</taxon>
        <taxon>Ascaridoidea</taxon>
        <taxon>Ascarididae</taxon>
        <taxon>Parascaris</taxon>
    </lineage>
</organism>
<accession>A0A914R9S0</accession>
<dbReference type="AlphaFoldDB" id="A0A914R9S0"/>
<proteinExistence type="predicted"/>
<sequence>MLLITNTAMGVVIMEKFRSNRRGSSVGRRKIVMLVLLTEATVRLEEIK</sequence>
<name>A0A914R9S0_PAREQ</name>
<reference evidence="2" key="1">
    <citation type="submission" date="2022-11" db="UniProtKB">
        <authorList>
            <consortium name="WormBaseParasite"/>
        </authorList>
    </citation>
    <scope>IDENTIFICATION</scope>
</reference>
<dbReference type="WBParaSite" id="PEQ_0000322401-mRNA-1">
    <property type="protein sequence ID" value="PEQ_0000322401-mRNA-1"/>
    <property type="gene ID" value="PEQ_0000322401"/>
</dbReference>
<evidence type="ECO:0000313" key="2">
    <source>
        <dbReference type="WBParaSite" id="PEQ_0000322401-mRNA-1"/>
    </source>
</evidence>
<protein>
    <submittedName>
        <fullName evidence="2">Uncharacterized protein</fullName>
    </submittedName>
</protein>
<evidence type="ECO:0000313" key="1">
    <source>
        <dbReference type="Proteomes" id="UP000887564"/>
    </source>
</evidence>
<keyword evidence="1" id="KW-1185">Reference proteome</keyword>